<dbReference type="PANTHER" id="PTHR22115">
    <property type="entry name" value="C3ORF6 PROTEIN-RELATED"/>
    <property type="match status" value="1"/>
</dbReference>
<evidence type="ECO:0000313" key="5">
    <source>
        <dbReference type="EMBL" id="CAD7587781.1"/>
    </source>
</evidence>
<evidence type="ECO:0000256" key="2">
    <source>
        <dbReference type="SAM" id="Coils"/>
    </source>
</evidence>
<feature type="coiled-coil region" evidence="2">
    <location>
        <begin position="209"/>
        <end position="247"/>
    </location>
</feature>
<dbReference type="EMBL" id="OE839585">
    <property type="protein sequence ID" value="CAD7587781.1"/>
    <property type="molecule type" value="Genomic_DNA"/>
</dbReference>
<name>A0A7R9JS59_TIMGE</name>
<dbReference type="AlphaFoldDB" id="A0A7R9JS59"/>
<evidence type="ECO:0000259" key="4">
    <source>
        <dbReference type="Pfam" id="PF15295"/>
    </source>
</evidence>
<organism evidence="5">
    <name type="scientific">Timema genevievae</name>
    <name type="common">Walking stick</name>
    <dbReference type="NCBI Taxonomy" id="629358"/>
    <lineage>
        <taxon>Eukaryota</taxon>
        <taxon>Metazoa</taxon>
        <taxon>Ecdysozoa</taxon>
        <taxon>Arthropoda</taxon>
        <taxon>Hexapoda</taxon>
        <taxon>Insecta</taxon>
        <taxon>Pterygota</taxon>
        <taxon>Neoptera</taxon>
        <taxon>Polyneoptera</taxon>
        <taxon>Phasmatodea</taxon>
        <taxon>Timematodea</taxon>
        <taxon>Timematoidea</taxon>
        <taxon>Timematidae</taxon>
        <taxon>Timema</taxon>
    </lineage>
</organism>
<dbReference type="InterPro" id="IPR029311">
    <property type="entry name" value="CCDC50_N"/>
</dbReference>
<gene>
    <name evidence="5" type="ORF">TGEB3V08_LOCUS1942</name>
</gene>
<evidence type="ECO:0000256" key="3">
    <source>
        <dbReference type="SAM" id="MobiDB-lite"/>
    </source>
</evidence>
<feature type="region of interest" description="Disordered" evidence="3">
    <location>
        <begin position="365"/>
        <end position="386"/>
    </location>
</feature>
<accession>A0A7R9JS59</accession>
<dbReference type="InterPro" id="IPR039303">
    <property type="entry name" value="CCDC50"/>
</dbReference>
<dbReference type="Pfam" id="PF15295">
    <property type="entry name" value="CCDC50_N"/>
    <property type="match status" value="1"/>
</dbReference>
<feature type="domain" description="Coiled-coil" evidence="4">
    <location>
        <begin position="160"/>
        <end position="250"/>
    </location>
</feature>
<evidence type="ECO:0000256" key="1">
    <source>
        <dbReference type="ARBA" id="ARBA00023054"/>
    </source>
</evidence>
<dbReference type="PANTHER" id="PTHR22115:SF4">
    <property type="entry name" value="COILED-COIL DOMAIN-CONTAINING PROTEIN"/>
    <property type="match status" value="1"/>
</dbReference>
<protein>
    <recommendedName>
        <fullName evidence="4">Coiled-coil domain-containing protein</fullName>
    </recommendedName>
</protein>
<feature type="region of interest" description="Disordered" evidence="3">
    <location>
        <begin position="497"/>
        <end position="568"/>
    </location>
</feature>
<reference evidence="5" key="1">
    <citation type="submission" date="2020-11" db="EMBL/GenBank/DDBJ databases">
        <authorList>
            <person name="Tran Van P."/>
        </authorList>
    </citation>
    <scope>NUCLEOTIDE SEQUENCE</scope>
</reference>
<feature type="region of interest" description="Disordered" evidence="3">
    <location>
        <begin position="623"/>
        <end position="666"/>
    </location>
</feature>
<keyword evidence="1 2" id="KW-0175">Coiled coil</keyword>
<dbReference type="CDD" id="cd22249">
    <property type="entry name" value="UDM1_RNF168_RNF169-like"/>
    <property type="match status" value="1"/>
</dbReference>
<proteinExistence type="predicted"/>
<feature type="compositionally biased region" description="Basic residues" evidence="3">
    <location>
        <begin position="497"/>
        <end position="515"/>
    </location>
</feature>
<sequence length="666" mass="74438">MLLSQWRDVSAVNLRLSGKEWCGIWSMWLPVADNVRRQRTAAPTLAVRINSELRRVHSELSRLHVTMTNQLHSLKQAAGGSPRPALSRLSDPTLNGACRLPSGFVDRRGLRAEHASEVPSDLCHAMVSRLEGTICAELRQLRTAVGRLILEVHKLESAELNNIYFQHHYTGNKSRNAQVREDFPRAQDEQRREEETAAAMRVMYHQMVLQQEEIDASVAHNLAQRLKQEEEEKRRTLEEQDEEVAKKLQVRIGTGEMEGPQGGLETIGENRDSFSVMAYIVRSSKTYFNRNTNGYVSNIVNVSAVRRRPGLRSVIFPMWRSLIQVSTCRIACLNSSGEYLQDNLSQQFRICTITDAAVQTNSGYTSPEDGYVMDSPSSPALSGGLAEDEARRLQEEKDENINKSSLTLTAGTRSVVRVVALKDECLRPASDTIVLVTVILVTRVTLVDRGHTELARRLQEEEQGAQQLSMLDQDRLMAIEAQDKELARLLQERERAKAKRARERAKQKALLKKQQHSGVSDDEGLAMSPGSSGPHSDWGDQPILPHSTAVRPTDLDLAGPRKPRQRFPDPEAIEVLSCSPEAGPSHGHTLPNIAMAIDPTYPHRARTGGSELYVSSSPVMSPSVQAYEEDEDSPVPPYMPIQGQRRTMSLEKKGRKSKSKDGCKQQ</sequence>